<dbReference type="AlphaFoldDB" id="A0AAD9KTH5"/>
<organism evidence="1 2">
    <name type="scientific">Ridgeia piscesae</name>
    <name type="common">Tubeworm</name>
    <dbReference type="NCBI Taxonomy" id="27915"/>
    <lineage>
        <taxon>Eukaryota</taxon>
        <taxon>Metazoa</taxon>
        <taxon>Spiralia</taxon>
        <taxon>Lophotrochozoa</taxon>
        <taxon>Annelida</taxon>
        <taxon>Polychaeta</taxon>
        <taxon>Sedentaria</taxon>
        <taxon>Canalipalpata</taxon>
        <taxon>Sabellida</taxon>
        <taxon>Siboglinidae</taxon>
        <taxon>Ridgeia</taxon>
    </lineage>
</organism>
<name>A0AAD9KTH5_RIDPI</name>
<accession>A0AAD9KTH5</accession>
<sequence>MECASGTVYNQQRCACVLGTSQETSETKVPAETTCIDFEHGWNSMQATHGVYVQSRGVTIASDEKFGNGS</sequence>
<dbReference type="Proteomes" id="UP001209878">
    <property type="component" value="Unassembled WGS sequence"/>
</dbReference>
<reference evidence="1" key="1">
    <citation type="journal article" date="2023" name="Mol. Biol. Evol.">
        <title>Third-Generation Sequencing Reveals the Adaptive Role of the Epigenome in Three Deep-Sea Polychaetes.</title>
        <authorList>
            <person name="Perez M."/>
            <person name="Aroh O."/>
            <person name="Sun Y."/>
            <person name="Lan Y."/>
            <person name="Juniper S.K."/>
            <person name="Young C.R."/>
            <person name="Angers B."/>
            <person name="Qian P.Y."/>
        </authorList>
    </citation>
    <scope>NUCLEOTIDE SEQUENCE</scope>
    <source>
        <strain evidence="1">R07B-5</strain>
    </source>
</reference>
<keyword evidence="2" id="KW-1185">Reference proteome</keyword>
<dbReference type="EMBL" id="JAODUO010000611">
    <property type="protein sequence ID" value="KAK2177237.1"/>
    <property type="molecule type" value="Genomic_DNA"/>
</dbReference>
<gene>
    <name evidence="1" type="ORF">NP493_611g01088</name>
</gene>
<evidence type="ECO:0000313" key="1">
    <source>
        <dbReference type="EMBL" id="KAK2177237.1"/>
    </source>
</evidence>
<proteinExistence type="predicted"/>
<protein>
    <submittedName>
        <fullName evidence="1">Uncharacterized protein</fullName>
    </submittedName>
</protein>
<evidence type="ECO:0000313" key="2">
    <source>
        <dbReference type="Proteomes" id="UP001209878"/>
    </source>
</evidence>
<comment type="caution">
    <text evidence="1">The sequence shown here is derived from an EMBL/GenBank/DDBJ whole genome shotgun (WGS) entry which is preliminary data.</text>
</comment>